<comment type="caution">
    <text evidence="11">The sequence shown here is derived from an EMBL/GenBank/DDBJ whole genome shotgun (WGS) entry which is preliminary data.</text>
</comment>
<dbReference type="EMBL" id="JAWDIO010000002">
    <property type="protein sequence ID" value="MDU0352805.1"/>
    <property type="molecule type" value="Genomic_DNA"/>
</dbReference>
<evidence type="ECO:0000256" key="7">
    <source>
        <dbReference type="ARBA" id="ARBA00023173"/>
    </source>
</evidence>
<feature type="transmembrane region" description="Helical" evidence="10">
    <location>
        <begin position="21"/>
        <end position="41"/>
    </location>
</feature>
<accession>A0ABU3SS11</accession>
<organism evidence="11 12">
    <name type="scientific">Paraglaciecola aquimarina</name>
    <dbReference type="NCBI Taxonomy" id="1235557"/>
    <lineage>
        <taxon>Bacteria</taxon>
        <taxon>Pseudomonadati</taxon>
        <taxon>Pseudomonadota</taxon>
        <taxon>Gammaproteobacteria</taxon>
        <taxon>Alteromonadales</taxon>
        <taxon>Alteromonadaceae</taxon>
        <taxon>Paraglaciecola</taxon>
    </lineage>
</organism>
<keyword evidence="12" id="KW-1185">Reference proteome</keyword>
<keyword evidence="4 10" id="KW-1133">Transmembrane helix</keyword>
<evidence type="ECO:0000256" key="9">
    <source>
        <dbReference type="ARBA" id="ARBA00023303"/>
    </source>
</evidence>
<evidence type="ECO:0000256" key="3">
    <source>
        <dbReference type="ARBA" id="ARBA00022692"/>
    </source>
</evidence>
<keyword evidence="5" id="KW-0406">Ion transport</keyword>
<feature type="transmembrane region" description="Helical" evidence="10">
    <location>
        <begin position="331"/>
        <end position="351"/>
    </location>
</feature>
<keyword evidence="8" id="KW-0868">Chloride</keyword>
<evidence type="ECO:0000256" key="8">
    <source>
        <dbReference type="ARBA" id="ARBA00023214"/>
    </source>
</evidence>
<dbReference type="InterPro" id="IPR050368">
    <property type="entry name" value="ClC-type_chloride_channel"/>
</dbReference>
<evidence type="ECO:0000256" key="4">
    <source>
        <dbReference type="ARBA" id="ARBA00022989"/>
    </source>
</evidence>
<feature type="transmembrane region" description="Helical" evidence="10">
    <location>
        <begin position="393"/>
        <end position="413"/>
    </location>
</feature>
<dbReference type="Pfam" id="PF00654">
    <property type="entry name" value="Voltage_CLC"/>
    <property type="match status" value="1"/>
</dbReference>
<evidence type="ECO:0000256" key="1">
    <source>
        <dbReference type="ARBA" id="ARBA00004141"/>
    </source>
</evidence>
<dbReference type="InterPro" id="IPR014743">
    <property type="entry name" value="Cl-channel_core"/>
</dbReference>
<feature type="transmembrane region" description="Helical" evidence="10">
    <location>
        <begin position="156"/>
        <end position="178"/>
    </location>
</feature>
<name>A0ABU3SS11_9ALTE</name>
<feature type="transmembrane region" description="Helical" evidence="10">
    <location>
        <begin position="190"/>
        <end position="211"/>
    </location>
</feature>
<feature type="transmembrane region" description="Helical" evidence="10">
    <location>
        <begin position="301"/>
        <end position="324"/>
    </location>
</feature>
<dbReference type="CDD" id="cd00400">
    <property type="entry name" value="Voltage_gated_ClC"/>
    <property type="match status" value="1"/>
</dbReference>
<feature type="transmembrane region" description="Helical" evidence="10">
    <location>
        <begin position="357"/>
        <end position="381"/>
    </location>
</feature>
<gene>
    <name evidence="11" type="ORF">RS130_01690</name>
</gene>
<dbReference type="Gene3D" id="1.10.3080.10">
    <property type="entry name" value="Clc chloride channel"/>
    <property type="match status" value="1"/>
</dbReference>
<feature type="transmembrane region" description="Helical" evidence="10">
    <location>
        <begin position="61"/>
        <end position="80"/>
    </location>
</feature>
<evidence type="ECO:0000256" key="10">
    <source>
        <dbReference type="SAM" id="Phobius"/>
    </source>
</evidence>
<dbReference type="RefSeq" id="WP_316024512.1">
    <property type="nucleotide sequence ID" value="NZ_JAWDIO010000002.1"/>
</dbReference>
<keyword evidence="7" id="KW-0869">Chloride channel</keyword>
<dbReference type="SUPFAM" id="SSF81340">
    <property type="entry name" value="Clc chloride channel"/>
    <property type="match status" value="1"/>
</dbReference>
<comment type="subcellular location">
    <subcellularLocation>
        <location evidence="1">Membrane</location>
        <topology evidence="1">Multi-pass membrane protein</topology>
    </subcellularLocation>
</comment>
<dbReference type="Proteomes" id="UP001247805">
    <property type="component" value="Unassembled WGS sequence"/>
</dbReference>
<keyword evidence="9" id="KW-0407">Ion channel</keyword>
<proteinExistence type="predicted"/>
<evidence type="ECO:0000313" key="12">
    <source>
        <dbReference type="Proteomes" id="UP001247805"/>
    </source>
</evidence>
<reference evidence="11 12" key="1">
    <citation type="submission" date="2023-10" db="EMBL/GenBank/DDBJ databases">
        <title>Glaciecola aquimarina strain GGW-M5 nov., isolated from a coastal seawater.</title>
        <authorList>
            <person name="Bayburt H."/>
            <person name="Kim J.M."/>
            <person name="Choi B.J."/>
            <person name="Jeon C.O."/>
        </authorList>
    </citation>
    <scope>NUCLEOTIDE SEQUENCE [LARGE SCALE GENOMIC DNA]</scope>
    <source>
        <strain evidence="11 12">KCTC 32108</strain>
    </source>
</reference>
<evidence type="ECO:0000313" key="11">
    <source>
        <dbReference type="EMBL" id="MDU0352805.1"/>
    </source>
</evidence>
<feature type="transmembrane region" description="Helical" evidence="10">
    <location>
        <begin position="267"/>
        <end position="289"/>
    </location>
</feature>
<dbReference type="PRINTS" id="PR00762">
    <property type="entry name" value="CLCHANNEL"/>
</dbReference>
<keyword evidence="2" id="KW-0813">Transport</keyword>
<evidence type="ECO:0000256" key="6">
    <source>
        <dbReference type="ARBA" id="ARBA00023136"/>
    </source>
</evidence>
<dbReference type="PANTHER" id="PTHR43427:SF6">
    <property type="entry name" value="CHLORIDE CHANNEL PROTEIN CLC-E"/>
    <property type="match status" value="1"/>
</dbReference>
<keyword evidence="6 10" id="KW-0472">Membrane</keyword>
<evidence type="ECO:0000256" key="5">
    <source>
        <dbReference type="ARBA" id="ARBA00023065"/>
    </source>
</evidence>
<evidence type="ECO:0000256" key="2">
    <source>
        <dbReference type="ARBA" id="ARBA00022448"/>
    </source>
</evidence>
<sequence length="558" mass="61105">MKLDAFRQELATPRTSIQLCLVGIISGICAALLIILFRLTIEWIQSFYLPASNQFAQLDPTHRFVMPIIGALAILIIAYLTGFKYYRMGIPFVIHRVKHFFGYIPIPTSINQFFGGAIALATGFSVGREGPSVHLGASGSTFFGKWFKFPENSIRILSGCGVAAAISASFNTPFAAVIFVMEVIFREYKLYIFIPVMLAAACGTVLTRVVFGEVQELAFIQLTEFSRWIYLYLVLLGVSLGFIASLFNNSLMYIVEKFSRINMVTRLLLAGLITGAIGFIVPEALGAHFDSVNQLFSHDSSISLLTGILAAKFILTIFAIGLGIPGGLMGPVFVIGMLSGVILCTPLGLFVDDTSGLFGSFSLLGMAGLMTAVVHAPLAALSAVMELSYSPELILPAILVVVPAYLTSTQFLGNRSIFIRQLDFQKLPYSTSTVTESLQKTGVLAVMTRNFKLLTEQSNELIAELKTDETLKLLHINVQDPSHPISLLEYDHGIDKEAARLISNPIQGLKFQATLAEVYALLQNKRAGAVYIYANTPDNIVGIVTWDMLRNYLHKASY</sequence>
<protein>
    <submittedName>
        <fullName evidence="11">Chloride channel protein</fullName>
    </submittedName>
</protein>
<dbReference type="InterPro" id="IPR001807">
    <property type="entry name" value="ClC"/>
</dbReference>
<feature type="transmembrane region" description="Helical" evidence="10">
    <location>
        <begin position="231"/>
        <end position="255"/>
    </location>
</feature>
<dbReference type="PANTHER" id="PTHR43427">
    <property type="entry name" value="CHLORIDE CHANNEL PROTEIN CLC-E"/>
    <property type="match status" value="1"/>
</dbReference>
<keyword evidence="3 10" id="KW-0812">Transmembrane</keyword>